<keyword evidence="2" id="KW-0813">Transport</keyword>
<dbReference type="GO" id="GO:0051537">
    <property type="term" value="F:2 iron, 2 sulfur cluster binding"/>
    <property type="evidence" value="ECO:0007669"/>
    <property type="project" value="UniProtKB-KW"/>
</dbReference>
<evidence type="ECO:0000256" key="10">
    <source>
        <dbReference type="ARBA" id="ARBA00034078"/>
    </source>
</evidence>
<dbReference type="SUPFAM" id="SSF63380">
    <property type="entry name" value="Riboflavin synthase domain-like"/>
    <property type="match status" value="1"/>
</dbReference>
<dbReference type="OrthoDB" id="9796486at2"/>
<feature type="binding site" evidence="12">
    <location>
        <position position="236"/>
    </location>
    <ligand>
        <name>[2Fe-2S] cluster</name>
        <dbReference type="ChEBI" id="CHEBI:190135"/>
    </ligand>
</feature>
<dbReference type="GO" id="GO:0016491">
    <property type="term" value="F:oxidoreductase activity"/>
    <property type="evidence" value="ECO:0007669"/>
    <property type="project" value="InterPro"/>
</dbReference>
<comment type="cofactor">
    <cofactor evidence="12">
        <name>[2Fe-2S] cluster</name>
        <dbReference type="ChEBI" id="CHEBI:190135"/>
    </cofactor>
    <text evidence="12">Binds 1 [2Fe-2S] cluster per subunit.</text>
</comment>
<organism evidence="14 15">
    <name type="scientific">Maridesulfovibrio ferrireducens</name>
    <dbReference type="NCBI Taxonomy" id="246191"/>
    <lineage>
        <taxon>Bacteria</taxon>
        <taxon>Pseudomonadati</taxon>
        <taxon>Thermodesulfobacteriota</taxon>
        <taxon>Desulfovibrionia</taxon>
        <taxon>Desulfovibrionales</taxon>
        <taxon>Desulfovibrionaceae</taxon>
        <taxon>Maridesulfovibrio</taxon>
    </lineage>
</organism>
<evidence type="ECO:0000256" key="6">
    <source>
        <dbReference type="ARBA" id="ARBA00022827"/>
    </source>
</evidence>
<accession>A0A1G9L5J6</accession>
<evidence type="ECO:0000256" key="9">
    <source>
        <dbReference type="ARBA" id="ARBA00023014"/>
    </source>
</evidence>
<name>A0A1G9L5J6_9BACT</name>
<feature type="binding site" evidence="12">
    <location>
        <position position="228"/>
    </location>
    <ligand>
        <name>[2Fe-2S] cluster</name>
        <dbReference type="ChEBI" id="CHEBI:190135"/>
    </ligand>
</feature>
<dbReference type="Gene3D" id="2.10.240.10">
    <property type="entry name" value="Dihydroorotate dehydrogenase, electron transfer subunit"/>
    <property type="match status" value="1"/>
</dbReference>
<dbReference type="SUPFAM" id="SSF52343">
    <property type="entry name" value="Ferredoxin reductase-like, C-terminal NADP-linked domain"/>
    <property type="match status" value="1"/>
</dbReference>
<dbReference type="AlphaFoldDB" id="A0A1G9L5J6"/>
<feature type="binding site" evidence="12">
    <location>
        <position position="233"/>
    </location>
    <ligand>
        <name>[2Fe-2S] cluster</name>
        <dbReference type="ChEBI" id="CHEBI:190135"/>
    </ligand>
</feature>
<evidence type="ECO:0000256" key="4">
    <source>
        <dbReference type="ARBA" id="ARBA00022714"/>
    </source>
</evidence>
<dbReference type="PROSITE" id="PS51384">
    <property type="entry name" value="FAD_FR"/>
    <property type="match status" value="1"/>
</dbReference>
<feature type="binding site" evidence="11">
    <location>
        <begin position="61"/>
        <end position="64"/>
    </location>
    <ligand>
        <name>FAD</name>
        <dbReference type="ChEBI" id="CHEBI:57692"/>
    </ligand>
</feature>
<keyword evidence="15" id="KW-1185">Reference proteome</keyword>
<keyword evidence="9 12" id="KW-0411">Iron-sulfur</keyword>
<dbReference type="Gene3D" id="3.40.50.80">
    <property type="entry name" value="Nucleotide-binding domain of ferredoxin-NADP reductase (FNR) module"/>
    <property type="match status" value="1"/>
</dbReference>
<feature type="binding site" evidence="11">
    <location>
        <begin position="76"/>
        <end position="78"/>
    </location>
    <ligand>
        <name>FAD</name>
        <dbReference type="ChEBI" id="CHEBI:57692"/>
    </ligand>
</feature>
<keyword evidence="8 12" id="KW-0408">Iron</keyword>
<feature type="binding site" evidence="12">
    <location>
        <position position="249"/>
    </location>
    <ligand>
        <name>[2Fe-2S] cluster</name>
        <dbReference type="ChEBI" id="CHEBI:190135"/>
    </ligand>
</feature>
<keyword evidence="5 12" id="KW-0479">Metal-binding</keyword>
<evidence type="ECO:0000259" key="13">
    <source>
        <dbReference type="PROSITE" id="PS51384"/>
    </source>
</evidence>
<dbReference type="InterPro" id="IPR050353">
    <property type="entry name" value="PyrK_electron_transfer"/>
</dbReference>
<evidence type="ECO:0000256" key="2">
    <source>
        <dbReference type="ARBA" id="ARBA00022448"/>
    </source>
</evidence>
<dbReference type="RefSeq" id="WP_092163061.1">
    <property type="nucleotide sequence ID" value="NZ_FNGA01000006.1"/>
</dbReference>
<keyword evidence="3 11" id="KW-0285">Flavoprotein</keyword>
<reference evidence="15" key="1">
    <citation type="submission" date="2016-10" db="EMBL/GenBank/DDBJ databases">
        <authorList>
            <person name="Varghese N."/>
            <person name="Submissions S."/>
        </authorList>
    </citation>
    <scope>NUCLEOTIDE SEQUENCE [LARGE SCALE GENOMIC DNA]</scope>
    <source>
        <strain evidence="15">DSM 16995</strain>
    </source>
</reference>
<evidence type="ECO:0000256" key="5">
    <source>
        <dbReference type="ARBA" id="ARBA00022723"/>
    </source>
</evidence>
<dbReference type="PANTHER" id="PTHR43513:SF3">
    <property type="entry name" value="DIHYDROOROTATE DEHYDROGENASE B (NAD(+)), ELECTRON TRANSFER SUBUNIT-RELATED"/>
    <property type="match status" value="1"/>
</dbReference>
<dbReference type="InterPro" id="IPR037117">
    <property type="entry name" value="Dihydroorotate_DH_ele_sf"/>
</dbReference>
<dbReference type="InterPro" id="IPR039261">
    <property type="entry name" value="FNR_nucleotide-bd"/>
</dbReference>
<proteinExistence type="inferred from homology"/>
<dbReference type="InterPro" id="IPR017927">
    <property type="entry name" value="FAD-bd_FR_type"/>
</dbReference>
<dbReference type="STRING" id="246191.SAMN05660337_3284"/>
<dbReference type="Gene3D" id="2.40.30.10">
    <property type="entry name" value="Translation factors"/>
    <property type="match status" value="1"/>
</dbReference>
<dbReference type="PIRSF" id="PIRSF006816">
    <property type="entry name" value="Cyc3_hyd_g"/>
    <property type="match status" value="1"/>
</dbReference>
<evidence type="ECO:0000256" key="7">
    <source>
        <dbReference type="ARBA" id="ARBA00022982"/>
    </source>
</evidence>
<dbReference type="InterPro" id="IPR019480">
    <property type="entry name" value="Dihydroorotate_DH_Fe-S-bd"/>
</dbReference>
<evidence type="ECO:0000256" key="11">
    <source>
        <dbReference type="PIRSR" id="PIRSR006816-1"/>
    </source>
</evidence>
<keyword evidence="7" id="KW-0249">Electron transport</keyword>
<protein>
    <submittedName>
        <fullName evidence="14">Dihydroorotate dehydrogenase electron transfer subunit</fullName>
    </submittedName>
</protein>
<dbReference type="EMBL" id="FNGA01000006">
    <property type="protein sequence ID" value="SDL57184.1"/>
    <property type="molecule type" value="Genomic_DNA"/>
</dbReference>
<comment type="cofactor">
    <cofactor evidence="11">
        <name>FAD</name>
        <dbReference type="ChEBI" id="CHEBI:57692"/>
    </cofactor>
    <text evidence="11">Binds 1 FAD per subunit.</text>
</comment>
<evidence type="ECO:0000256" key="3">
    <source>
        <dbReference type="ARBA" id="ARBA00022630"/>
    </source>
</evidence>
<dbReference type="GO" id="GO:0046872">
    <property type="term" value="F:metal ion binding"/>
    <property type="evidence" value="ECO:0007669"/>
    <property type="project" value="UniProtKB-KW"/>
</dbReference>
<sequence length="264" mass="29011">MSANNCRAVKVIDVTPLGHSSPGEEIVELKLEYPGWESGWRVGQFVMIRPVSWPLDLVWGRPFSISNADDTTLTILFQVIGRGTKRLAQLTKGEQVNVWGPLGTFFSKPKDRPVLMLAGGMGIAPFCGYVDSHDQPENLKLFFAHRPPLENYPYKALSEKVEVEDIRENKPEDIHSIIARVEALVKEYADKKGLVTACGPTPFLRTVRNAAIKYGVEAELSLENRMACGVGACLGCVTKDSNGHHTQVCTTGPVFKATDISLEG</sequence>
<comment type="cofactor">
    <cofactor evidence="10">
        <name>[2Fe-2S] cluster</name>
        <dbReference type="ChEBI" id="CHEBI:190135"/>
    </cofactor>
</comment>
<dbReference type="GO" id="GO:0050660">
    <property type="term" value="F:flavin adenine dinucleotide binding"/>
    <property type="evidence" value="ECO:0007669"/>
    <property type="project" value="InterPro"/>
</dbReference>
<dbReference type="Pfam" id="PF10418">
    <property type="entry name" value="DHODB_Fe-S_bind"/>
    <property type="match status" value="1"/>
</dbReference>
<feature type="binding site" evidence="11">
    <location>
        <begin position="83"/>
        <end position="84"/>
    </location>
    <ligand>
        <name>FAD</name>
        <dbReference type="ChEBI" id="CHEBI:57692"/>
    </ligand>
</feature>
<feature type="domain" description="FAD-binding FR-type" evidence="13">
    <location>
        <begin position="4"/>
        <end position="108"/>
    </location>
</feature>
<evidence type="ECO:0000256" key="12">
    <source>
        <dbReference type="PIRSR" id="PIRSR006816-2"/>
    </source>
</evidence>
<gene>
    <name evidence="14" type="ORF">SAMN05660337_3284</name>
</gene>
<evidence type="ECO:0000256" key="1">
    <source>
        <dbReference type="ARBA" id="ARBA00006422"/>
    </source>
</evidence>
<evidence type="ECO:0000256" key="8">
    <source>
        <dbReference type="ARBA" id="ARBA00023004"/>
    </source>
</evidence>
<dbReference type="PANTHER" id="PTHR43513">
    <property type="entry name" value="DIHYDROOROTATE DEHYDROGENASE B (NAD(+)), ELECTRON TRANSFER SUBUNIT"/>
    <property type="match status" value="1"/>
</dbReference>
<comment type="similarity">
    <text evidence="1">Belongs to the PyrK family.</text>
</comment>
<dbReference type="InterPro" id="IPR012165">
    <property type="entry name" value="Cyt_c3_hydrogenase_gsu"/>
</dbReference>
<evidence type="ECO:0000313" key="14">
    <source>
        <dbReference type="EMBL" id="SDL57184.1"/>
    </source>
</evidence>
<dbReference type="GO" id="GO:0006221">
    <property type="term" value="P:pyrimidine nucleotide biosynthetic process"/>
    <property type="evidence" value="ECO:0007669"/>
    <property type="project" value="InterPro"/>
</dbReference>
<keyword evidence="4 12" id="KW-0001">2Fe-2S</keyword>
<keyword evidence="6 11" id="KW-0274">FAD</keyword>
<dbReference type="Proteomes" id="UP000199053">
    <property type="component" value="Unassembled WGS sequence"/>
</dbReference>
<evidence type="ECO:0000313" key="15">
    <source>
        <dbReference type="Proteomes" id="UP000199053"/>
    </source>
</evidence>
<dbReference type="InterPro" id="IPR017938">
    <property type="entry name" value="Riboflavin_synthase-like_b-brl"/>
</dbReference>